<dbReference type="GO" id="GO:0005794">
    <property type="term" value="C:Golgi apparatus"/>
    <property type="evidence" value="ECO:0007669"/>
    <property type="project" value="TreeGrafter"/>
</dbReference>
<dbReference type="Gramene" id="OBART03G00250.1">
    <property type="protein sequence ID" value="OBART03G00250.1"/>
    <property type="gene ID" value="OBART03G00250"/>
</dbReference>
<dbReference type="PANTHER" id="PTHR37749:SF1">
    <property type="entry name" value="TRANSMEMBRANE PROTEIN"/>
    <property type="match status" value="1"/>
</dbReference>
<sequence>MAAYHSRQNFMSFVDGVEKRTSSLRHQHSDGVCVVPVYASCSASDPTASLPDLRLLSSSDDLLLLLPSSKTTRQRERQAMELEAPSPARYLVGAAIMMAGVVLPLAYMIFRSKRSSSSSTAVAASSAPSSSFSKQTK</sequence>
<dbReference type="PANTHER" id="PTHR37749">
    <property type="entry name" value="TRANSMEMBRANE PROTEIN"/>
    <property type="match status" value="1"/>
</dbReference>
<feature type="region of interest" description="Disordered" evidence="1">
    <location>
        <begin position="115"/>
        <end position="137"/>
    </location>
</feature>
<proteinExistence type="predicted"/>
<name>A0A0D3FCM4_9ORYZ</name>
<keyword evidence="2" id="KW-0812">Transmembrane</keyword>
<reference evidence="3" key="2">
    <citation type="submission" date="2015-03" db="UniProtKB">
        <authorList>
            <consortium name="EnsemblPlants"/>
        </authorList>
    </citation>
    <scope>IDENTIFICATION</scope>
</reference>
<reference evidence="3" key="1">
    <citation type="journal article" date="2009" name="Rice">
        <title>De Novo Next Generation Sequencing of Plant Genomes.</title>
        <authorList>
            <person name="Rounsley S."/>
            <person name="Marri P.R."/>
            <person name="Yu Y."/>
            <person name="He R."/>
            <person name="Sisneros N."/>
            <person name="Goicoechea J.L."/>
            <person name="Lee S.J."/>
            <person name="Angelova A."/>
            <person name="Kudrna D."/>
            <person name="Luo M."/>
            <person name="Affourtit J."/>
            <person name="Desany B."/>
            <person name="Knight J."/>
            <person name="Niazi F."/>
            <person name="Egholm M."/>
            <person name="Wing R.A."/>
        </authorList>
    </citation>
    <scope>NUCLEOTIDE SEQUENCE [LARGE SCALE GENOMIC DNA]</scope>
    <source>
        <strain evidence="3">cv. IRGC 105608</strain>
    </source>
</reference>
<evidence type="ECO:0000313" key="3">
    <source>
        <dbReference type="EnsemblPlants" id="OBART03G00250.1"/>
    </source>
</evidence>
<keyword evidence="2" id="KW-1133">Transmembrane helix</keyword>
<dbReference type="EnsemblPlants" id="OBART03G00250.1">
    <property type="protein sequence ID" value="OBART03G00250.1"/>
    <property type="gene ID" value="OBART03G00250"/>
</dbReference>
<evidence type="ECO:0000256" key="2">
    <source>
        <dbReference type="SAM" id="Phobius"/>
    </source>
</evidence>
<evidence type="ECO:0000256" key="1">
    <source>
        <dbReference type="SAM" id="MobiDB-lite"/>
    </source>
</evidence>
<dbReference type="Proteomes" id="UP000026960">
    <property type="component" value="Chromosome 3"/>
</dbReference>
<organism evidence="3">
    <name type="scientific">Oryza barthii</name>
    <dbReference type="NCBI Taxonomy" id="65489"/>
    <lineage>
        <taxon>Eukaryota</taxon>
        <taxon>Viridiplantae</taxon>
        <taxon>Streptophyta</taxon>
        <taxon>Embryophyta</taxon>
        <taxon>Tracheophyta</taxon>
        <taxon>Spermatophyta</taxon>
        <taxon>Magnoliopsida</taxon>
        <taxon>Liliopsida</taxon>
        <taxon>Poales</taxon>
        <taxon>Poaceae</taxon>
        <taxon>BOP clade</taxon>
        <taxon>Oryzoideae</taxon>
        <taxon>Oryzeae</taxon>
        <taxon>Oryzinae</taxon>
        <taxon>Oryza</taxon>
    </lineage>
</organism>
<evidence type="ECO:0000313" key="4">
    <source>
        <dbReference type="Proteomes" id="UP000026960"/>
    </source>
</evidence>
<accession>A0A0D3FCM4</accession>
<dbReference type="PaxDb" id="65489-OBART03G00250.1"/>
<dbReference type="eggNOG" id="ENOG502S701">
    <property type="taxonomic scope" value="Eukaryota"/>
</dbReference>
<dbReference type="AlphaFoldDB" id="A0A0D3FCM4"/>
<keyword evidence="4" id="KW-1185">Reference proteome</keyword>
<feature type="transmembrane region" description="Helical" evidence="2">
    <location>
        <begin position="90"/>
        <end position="110"/>
    </location>
</feature>
<dbReference type="HOGENOM" id="CLU_122136_0_0_1"/>
<keyword evidence="2" id="KW-0472">Membrane</keyword>
<protein>
    <submittedName>
        <fullName evidence="3">Uncharacterized protein</fullName>
    </submittedName>
</protein>